<dbReference type="SUPFAM" id="SSF52833">
    <property type="entry name" value="Thioredoxin-like"/>
    <property type="match status" value="1"/>
</dbReference>
<evidence type="ECO:0000256" key="4">
    <source>
        <dbReference type="ARBA" id="ARBA00022982"/>
    </source>
</evidence>
<dbReference type="GO" id="GO:0005829">
    <property type="term" value="C:cytosol"/>
    <property type="evidence" value="ECO:0007669"/>
    <property type="project" value="TreeGrafter"/>
</dbReference>
<dbReference type="AlphaFoldDB" id="B1XXP0"/>
<evidence type="ECO:0000256" key="7">
    <source>
        <dbReference type="NCBIfam" id="TIGR01068"/>
    </source>
</evidence>
<keyword evidence="3" id="KW-0479">Metal-binding</keyword>
<keyword evidence="2" id="KW-0813">Transport</keyword>
<dbReference type="InterPro" id="IPR036249">
    <property type="entry name" value="Thioredoxin-like_sf"/>
</dbReference>
<dbReference type="STRING" id="395495.Lcho_4107"/>
<dbReference type="InterPro" id="IPR005746">
    <property type="entry name" value="Thioredoxin"/>
</dbReference>
<dbReference type="KEGG" id="lch:Lcho_4107"/>
<dbReference type="EMBL" id="CP001013">
    <property type="protein sequence ID" value="ACB36359.1"/>
    <property type="molecule type" value="Genomic_DNA"/>
</dbReference>
<evidence type="ECO:0000256" key="1">
    <source>
        <dbReference type="ARBA" id="ARBA00008987"/>
    </source>
</evidence>
<reference evidence="9 10" key="1">
    <citation type="submission" date="2008-03" db="EMBL/GenBank/DDBJ databases">
        <title>Complete sequence of Leptothrix cholodnii SP-6.</title>
        <authorList>
            <consortium name="US DOE Joint Genome Institute"/>
            <person name="Copeland A."/>
            <person name="Lucas S."/>
            <person name="Lapidus A."/>
            <person name="Glavina del Rio T."/>
            <person name="Dalin E."/>
            <person name="Tice H."/>
            <person name="Bruce D."/>
            <person name="Goodwin L."/>
            <person name="Pitluck S."/>
            <person name="Chertkov O."/>
            <person name="Brettin T."/>
            <person name="Detter J.C."/>
            <person name="Han C."/>
            <person name="Kuske C.R."/>
            <person name="Schmutz J."/>
            <person name="Larimer F."/>
            <person name="Land M."/>
            <person name="Hauser L."/>
            <person name="Kyrpides N."/>
            <person name="Lykidis A."/>
            <person name="Emerson D."/>
            <person name="Richardson P."/>
        </authorList>
    </citation>
    <scope>NUCLEOTIDE SEQUENCE [LARGE SCALE GENOMIC DNA]</scope>
    <source>
        <strain evidence="10">ATCC 51168 / LMG 8142 / SP-6</strain>
    </source>
</reference>
<organism evidence="9 10">
    <name type="scientific">Leptothrix cholodnii (strain ATCC 51168 / LMG 8142 / SP-6)</name>
    <name type="common">Leptothrix discophora (strain SP-6)</name>
    <dbReference type="NCBI Taxonomy" id="395495"/>
    <lineage>
        <taxon>Bacteria</taxon>
        <taxon>Pseudomonadati</taxon>
        <taxon>Pseudomonadota</taxon>
        <taxon>Betaproteobacteria</taxon>
        <taxon>Burkholderiales</taxon>
        <taxon>Sphaerotilaceae</taxon>
        <taxon>Leptothrix</taxon>
    </lineage>
</organism>
<dbReference type="FunFam" id="3.40.30.10:FF:000001">
    <property type="entry name" value="Thioredoxin"/>
    <property type="match status" value="1"/>
</dbReference>
<evidence type="ECO:0000313" key="9">
    <source>
        <dbReference type="EMBL" id="ACB36359.1"/>
    </source>
</evidence>
<keyword evidence="10" id="KW-1185">Reference proteome</keyword>
<keyword evidence="5" id="KW-1015">Disulfide bond</keyword>
<sequence length="141" mass="15378">MHIACAHCGATNRVPDERLRESPTCGKCGRELLPATPLDASDATLPKLIAQTELPVLVDFWAPWCGPCRQMAPMYAQAAAQWQGRVLFAKVDSDDNPQASSRHAIRSIPTLLLFQGGREIGRQSGAMPAAQLSAWLQQTLR</sequence>
<accession>B1XXP0</accession>
<keyword evidence="4" id="KW-0249">Electron transport</keyword>
<dbReference type="PROSITE" id="PS00194">
    <property type="entry name" value="THIOREDOXIN_1"/>
    <property type="match status" value="1"/>
</dbReference>
<name>B1XXP0_LEPCP</name>
<dbReference type="Gene3D" id="2.30.30.380">
    <property type="entry name" value="Zn-finger domain of Sec23/24"/>
    <property type="match status" value="1"/>
</dbReference>
<feature type="domain" description="Thioredoxin" evidence="8">
    <location>
        <begin position="34"/>
        <end position="141"/>
    </location>
</feature>
<dbReference type="InterPro" id="IPR017937">
    <property type="entry name" value="Thioredoxin_CS"/>
</dbReference>
<evidence type="ECO:0000259" key="8">
    <source>
        <dbReference type="PROSITE" id="PS51352"/>
    </source>
</evidence>
<dbReference type="eggNOG" id="COG3118">
    <property type="taxonomic scope" value="Bacteria"/>
</dbReference>
<keyword evidence="6" id="KW-0676">Redox-active center</keyword>
<dbReference type="CDD" id="cd02947">
    <property type="entry name" value="TRX_family"/>
    <property type="match status" value="1"/>
</dbReference>
<dbReference type="NCBIfam" id="NF008229">
    <property type="entry name" value="PRK10996.1"/>
    <property type="match status" value="1"/>
</dbReference>
<dbReference type="NCBIfam" id="TIGR01068">
    <property type="entry name" value="thioredoxin"/>
    <property type="match status" value="1"/>
</dbReference>
<proteinExistence type="inferred from homology"/>
<dbReference type="OrthoDB" id="9790390at2"/>
<evidence type="ECO:0000313" key="10">
    <source>
        <dbReference type="Proteomes" id="UP000001693"/>
    </source>
</evidence>
<protein>
    <recommendedName>
        <fullName evidence="7">Thioredoxin</fullName>
    </recommendedName>
</protein>
<dbReference type="GO" id="GO:0045454">
    <property type="term" value="P:cell redox homeostasis"/>
    <property type="evidence" value="ECO:0007669"/>
    <property type="project" value="TreeGrafter"/>
</dbReference>
<dbReference type="HOGENOM" id="CLU_090389_10_0_4"/>
<evidence type="ECO:0000256" key="3">
    <source>
        <dbReference type="ARBA" id="ARBA00022723"/>
    </source>
</evidence>
<dbReference type="InterPro" id="IPR013766">
    <property type="entry name" value="Thioredoxin_domain"/>
</dbReference>
<evidence type="ECO:0000256" key="2">
    <source>
        <dbReference type="ARBA" id="ARBA00022448"/>
    </source>
</evidence>
<comment type="similarity">
    <text evidence="1">Belongs to the thioredoxin family.</text>
</comment>
<dbReference type="PROSITE" id="PS51352">
    <property type="entry name" value="THIOREDOXIN_2"/>
    <property type="match status" value="1"/>
</dbReference>
<dbReference type="Proteomes" id="UP000001693">
    <property type="component" value="Chromosome"/>
</dbReference>
<dbReference type="PANTHER" id="PTHR45663:SF11">
    <property type="entry name" value="GEO12009P1"/>
    <property type="match status" value="1"/>
</dbReference>
<dbReference type="PRINTS" id="PR00421">
    <property type="entry name" value="THIOREDOXIN"/>
</dbReference>
<dbReference type="Gene3D" id="3.40.30.10">
    <property type="entry name" value="Glutaredoxin"/>
    <property type="match status" value="1"/>
</dbReference>
<dbReference type="GO" id="GO:0015035">
    <property type="term" value="F:protein-disulfide reductase activity"/>
    <property type="evidence" value="ECO:0007669"/>
    <property type="project" value="UniProtKB-UniRule"/>
</dbReference>
<dbReference type="Pfam" id="PF21352">
    <property type="entry name" value="Zn_ribbon_Thio2"/>
    <property type="match status" value="1"/>
</dbReference>
<dbReference type="RefSeq" id="WP_012349102.1">
    <property type="nucleotide sequence ID" value="NC_010524.1"/>
</dbReference>
<evidence type="ECO:0000256" key="6">
    <source>
        <dbReference type="ARBA" id="ARBA00023284"/>
    </source>
</evidence>
<gene>
    <name evidence="9" type="ordered locus">Lcho_4107</name>
</gene>
<evidence type="ECO:0000256" key="5">
    <source>
        <dbReference type="ARBA" id="ARBA00023157"/>
    </source>
</evidence>
<dbReference type="Pfam" id="PF00085">
    <property type="entry name" value="Thioredoxin"/>
    <property type="match status" value="1"/>
</dbReference>
<dbReference type="GO" id="GO:0046872">
    <property type="term" value="F:metal ion binding"/>
    <property type="evidence" value="ECO:0007669"/>
    <property type="project" value="UniProtKB-KW"/>
</dbReference>
<dbReference type="InterPro" id="IPR049299">
    <property type="entry name" value="Thio2_N"/>
</dbReference>
<dbReference type="PANTHER" id="PTHR45663">
    <property type="entry name" value="GEO12009P1"/>
    <property type="match status" value="1"/>
</dbReference>